<evidence type="ECO:0000256" key="3">
    <source>
        <dbReference type="ARBA" id="ARBA00022692"/>
    </source>
</evidence>
<evidence type="ECO:0000256" key="6">
    <source>
        <dbReference type="SAM" id="Phobius"/>
    </source>
</evidence>
<feature type="domain" description="Major facilitator superfamily (MFS) profile" evidence="7">
    <location>
        <begin position="18"/>
        <end position="392"/>
    </location>
</feature>
<evidence type="ECO:0000313" key="9">
    <source>
        <dbReference type="Proteomes" id="UP000666369"/>
    </source>
</evidence>
<feature type="transmembrane region" description="Helical" evidence="6">
    <location>
        <begin position="366"/>
        <end position="386"/>
    </location>
</feature>
<keyword evidence="4 6" id="KW-1133">Transmembrane helix</keyword>
<evidence type="ECO:0000256" key="1">
    <source>
        <dbReference type="ARBA" id="ARBA00004651"/>
    </source>
</evidence>
<feature type="transmembrane region" description="Helical" evidence="6">
    <location>
        <begin position="55"/>
        <end position="76"/>
    </location>
</feature>
<dbReference type="InterPro" id="IPR050189">
    <property type="entry name" value="MFS_Efflux_Transporters"/>
</dbReference>
<organism evidence="8 9">
    <name type="scientific">Duganella aceris</name>
    <dbReference type="NCBI Taxonomy" id="2703883"/>
    <lineage>
        <taxon>Bacteria</taxon>
        <taxon>Pseudomonadati</taxon>
        <taxon>Pseudomonadota</taxon>
        <taxon>Betaproteobacteria</taxon>
        <taxon>Burkholderiales</taxon>
        <taxon>Oxalobacteraceae</taxon>
        <taxon>Telluria group</taxon>
        <taxon>Duganella</taxon>
    </lineage>
</organism>
<dbReference type="Gene3D" id="1.20.1250.20">
    <property type="entry name" value="MFS general substrate transporter like domains"/>
    <property type="match status" value="1"/>
</dbReference>
<dbReference type="Pfam" id="PF07690">
    <property type="entry name" value="MFS_1"/>
    <property type="match status" value="1"/>
</dbReference>
<gene>
    <name evidence="8" type="ORF">GW587_28285</name>
</gene>
<evidence type="ECO:0000313" key="8">
    <source>
        <dbReference type="EMBL" id="NGZ88143.1"/>
    </source>
</evidence>
<dbReference type="PROSITE" id="PS50850">
    <property type="entry name" value="MFS"/>
    <property type="match status" value="1"/>
</dbReference>
<evidence type="ECO:0000256" key="5">
    <source>
        <dbReference type="ARBA" id="ARBA00023136"/>
    </source>
</evidence>
<feature type="transmembrane region" description="Helical" evidence="6">
    <location>
        <begin position="280"/>
        <end position="297"/>
    </location>
</feature>
<name>A0ABX0FTW9_9BURK</name>
<dbReference type="InterPro" id="IPR036259">
    <property type="entry name" value="MFS_trans_sf"/>
</dbReference>
<feature type="transmembrane region" description="Helical" evidence="6">
    <location>
        <begin position="214"/>
        <end position="235"/>
    </location>
</feature>
<protein>
    <submittedName>
        <fullName evidence="8">MFS transporter</fullName>
    </submittedName>
</protein>
<dbReference type="SUPFAM" id="SSF103473">
    <property type="entry name" value="MFS general substrate transporter"/>
    <property type="match status" value="1"/>
</dbReference>
<feature type="transmembrane region" description="Helical" evidence="6">
    <location>
        <begin position="303"/>
        <end position="327"/>
    </location>
</feature>
<feature type="transmembrane region" description="Helical" evidence="6">
    <location>
        <begin position="83"/>
        <end position="103"/>
    </location>
</feature>
<accession>A0ABX0FTW9</accession>
<feature type="transmembrane region" description="Helical" evidence="6">
    <location>
        <begin position="170"/>
        <end position="193"/>
    </location>
</feature>
<feature type="transmembrane region" description="Helical" evidence="6">
    <location>
        <begin position="255"/>
        <end position="273"/>
    </location>
</feature>
<reference evidence="9" key="1">
    <citation type="submission" date="2023-07" db="EMBL/GenBank/DDBJ databases">
        <title>Duganella aceri sp. nov., isolated from tree sap.</title>
        <authorList>
            <person name="Kim I.S."/>
        </authorList>
    </citation>
    <scope>NUCLEOTIDE SEQUENCE [LARGE SCALE GENOMIC DNA]</scope>
    <source>
        <strain evidence="9">SAP-35</strain>
    </source>
</reference>
<evidence type="ECO:0000256" key="4">
    <source>
        <dbReference type="ARBA" id="ARBA00022989"/>
    </source>
</evidence>
<proteinExistence type="predicted"/>
<evidence type="ECO:0000256" key="2">
    <source>
        <dbReference type="ARBA" id="ARBA00022475"/>
    </source>
</evidence>
<comment type="caution">
    <text evidence="8">The sequence shown here is derived from an EMBL/GenBank/DDBJ whole genome shotgun (WGS) entry which is preliminary data.</text>
</comment>
<keyword evidence="3 6" id="KW-0812">Transmembrane</keyword>
<feature type="transmembrane region" description="Helical" evidence="6">
    <location>
        <begin position="12"/>
        <end position="35"/>
    </location>
</feature>
<dbReference type="EMBL" id="JAADJT010000017">
    <property type="protein sequence ID" value="NGZ88143.1"/>
    <property type="molecule type" value="Genomic_DNA"/>
</dbReference>
<dbReference type="CDD" id="cd17324">
    <property type="entry name" value="MFS_NepI_like"/>
    <property type="match status" value="1"/>
</dbReference>
<keyword evidence="5 6" id="KW-0472">Membrane</keyword>
<sequence length="392" mass="39756">MNIQAEPAPSIVAPAWLAVTSLAVGTFASVTTEFLPVGLLTDIAAGLHVSEGEAGLMVTMPGLVAALTGPVLIVASGRLNRRALLLSLSVLLVASNLIAALAQNLPTMLFARVLLGVVVGGFWTFAPGATGHMVPAAQQPRAMSYVLAGISVATVAGIPIGAVLGHLAGWRAAFIAAAILASAVLALQFRILPSMPSTRTTGPRELLAPLSNRSARAVLAIAIFMMAGHFVGYTYLRPVLQQMFGMSPDGVNVLLLVYGVAGFIGTFLGGRLVTHSVRGTSLTAALAIGGVLLLAALAGKSAIIATVAVLAWGCAFGLVPVSMTTWMQRASPNTPDAGQALLVTFFQTAIALGAFFGGVVVDTLGIASALVLGSGLAAMSAIFIGLSKEPAA</sequence>
<dbReference type="InterPro" id="IPR020846">
    <property type="entry name" value="MFS_dom"/>
</dbReference>
<feature type="transmembrane region" description="Helical" evidence="6">
    <location>
        <begin position="142"/>
        <end position="164"/>
    </location>
</feature>
<comment type="subcellular location">
    <subcellularLocation>
        <location evidence="1">Cell membrane</location>
        <topology evidence="1">Multi-pass membrane protein</topology>
    </subcellularLocation>
</comment>
<dbReference type="InterPro" id="IPR011701">
    <property type="entry name" value="MFS"/>
</dbReference>
<dbReference type="PANTHER" id="PTHR43124:SF3">
    <property type="entry name" value="CHLORAMPHENICOL EFFLUX PUMP RV0191"/>
    <property type="match status" value="1"/>
</dbReference>
<dbReference type="PANTHER" id="PTHR43124">
    <property type="entry name" value="PURINE EFFLUX PUMP PBUE"/>
    <property type="match status" value="1"/>
</dbReference>
<feature type="transmembrane region" description="Helical" evidence="6">
    <location>
        <begin position="109"/>
        <end position="130"/>
    </location>
</feature>
<evidence type="ECO:0000259" key="7">
    <source>
        <dbReference type="PROSITE" id="PS50850"/>
    </source>
</evidence>
<keyword evidence="2" id="KW-1003">Cell membrane</keyword>
<feature type="transmembrane region" description="Helical" evidence="6">
    <location>
        <begin position="339"/>
        <end position="360"/>
    </location>
</feature>
<dbReference type="Proteomes" id="UP000666369">
    <property type="component" value="Unassembled WGS sequence"/>
</dbReference>
<keyword evidence="9" id="KW-1185">Reference proteome</keyword>